<dbReference type="PANTHER" id="PTHR40396">
    <property type="entry name" value="ATPASE-LIKE PROTEIN"/>
    <property type="match status" value="1"/>
</dbReference>
<name>A0A9E2NX42_9FUSO</name>
<gene>
    <name evidence="2" type="ORF">IAA47_05210</name>
</gene>
<proteinExistence type="predicted"/>
<dbReference type="InterPro" id="IPR027417">
    <property type="entry name" value="P-loop_NTPase"/>
</dbReference>
<comment type="caution">
    <text evidence="2">The sequence shown here is derived from an EMBL/GenBank/DDBJ whole genome shotgun (WGS) entry which is preliminary data.</text>
</comment>
<dbReference type="PANTHER" id="PTHR40396:SF1">
    <property type="entry name" value="ATPASE AAA-TYPE CORE DOMAIN-CONTAINING PROTEIN"/>
    <property type="match status" value="1"/>
</dbReference>
<dbReference type="Proteomes" id="UP000724657">
    <property type="component" value="Unassembled WGS sequence"/>
</dbReference>
<dbReference type="SUPFAM" id="SSF52540">
    <property type="entry name" value="P-loop containing nucleoside triphosphate hydrolases"/>
    <property type="match status" value="1"/>
</dbReference>
<feature type="domain" description="ATPase AAA-type core" evidence="1">
    <location>
        <begin position="50"/>
        <end position="388"/>
    </location>
</feature>
<keyword evidence="2" id="KW-0547">Nucleotide-binding</keyword>
<dbReference type="InterPro" id="IPR003959">
    <property type="entry name" value="ATPase_AAA_core"/>
</dbReference>
<dbReference type="EMBL" id="JAHLFN010000053">
    <property type="protein sequence ID" value="MBU3842365.1"/>
    <property type="molecule type" value="Genomic_DNA"/>
</dbReference>
<evidence type="ECO:0000313" key="3">
    <source>
        <dbReference type="Proteomes" id="UP000724657"/>
    </source>
</evidence>
<dbReference type="Gene3D" id="3.40.50.300">
    <property type="entry name" value="P-loop containing nucleotide triphosphate hydrolases"/>
    <property type="match status" value="1"/>
</dbReference>
<reference evidence="2" key="1">
    <citation type="journal article" date="2021" name="PeerJ">
        <title>Extensive microbial diversity within the chicken gut microbiome revealed by metagenomics and culture.</title>
        <authorList>
            <person name="Gilroy R."/>
            <person name="Ravi A."/>
            <person name="Getino M."/>
            <person name="Pursley I."/>
            <person name="Horton D.L."/>
            <person name="Alikhan N.F."/>
            <person name="Baker D."/>
            <person name="Gharbi K."/>
            <person name="Hall N."/>
            <person name="Watson M."/>
            <person name="Adriaenssens E.M."/>
            <person name="Foster-Nyarko E."/>
            <person name="Jarju S."/>
            <person name="Secka A."/>
            <person name="Antonio M."/>
            <person name="Oren A."/>
            <person name="Chaudhuri R.R."/>
            <person name="La Ragione R."/>
            <person name="Hildebrand F."/>
            <person name="Pallen M.J."/>
        </authorList>
    </citation>
    <scope>NUCLEOTIDE SEQUENCE</scope>
    <source>
        <strain evidence="2">A6-441</strain>
    </source>
</reference>
<dbReference type="GO" id="GO:0016887">
    <property type="term" value="F:ATP hydrolysis activity"/>
    <property type="evidence" value="ECO:0007669"/>
    <property type="project" value="InterPro"/>
</dbReference>
<protein>
    <submittedName>
        <fullName evidence="2">ATP-binding protein</fullName>
    </submittedName>
</protein>
<organism evidence="2 3">
    <name type="scientific">Candidatus Fusobacterium pullicola</name>
    <dbReference type="NCBI Taxonomy" id="2838601"/>
    <lineage>
        <taxon>Bacteria</taxon>
        <taxon>Fusobacteriati</taxon>
        <taxon>Fusobacteriota</taxon>
        <taxon>Fusobacteriia</taxon>
        <taxon>Fusobacteriales</taxon>
        <taxon>Fusobacteriaceae</taxon>
        <taxon>Fusobacterium</taxon>
    </lineage>
</organism>
<accession>A0A9E2NX42</accession>
<evidence type="ECO:0000313" key="2">
    <source>
        <dbReference type="EMBL" id="MBU3842365.1"/>
    </source>
</evidence>
<sequence length="446" mass="52461">MLLRYIVENFKSIGKEIEFTMFPSKDIKDKKFISTLETRNGNWEVLKRAAFFGPNASGKSNFIKSLAFVKNFILEGQLSEKTIRIEQFKGNSEELDNKSLFQFMMYIDGEVYEYGFVIDRKQVYEEWLMILTEDDLKPIFKRETSKDGITKIELSECSKRFFNEDENEVARVLVKGFSEKQKNLLYLSKLNENANDIASKIIDWFKRIQIIFPTTKVQALPIRIKQDNLLREFISKKLEILDTGVTNVTVSEEKNSLEEIREKLRLPEEIVQDIEDTEHGIVVLNGKYYIFIEENGEKSFGQLKFEHKLENKIVDFDIDDESDGTQRVVDLLPMLFRLEEKKNTMYFIDELDRSLHTKISKYLIQYFLEANEGFNNQLFFTSHDINLLTLDDLIQDEIWFIEKNRLGETKLKPFSNFSIEEGQNALKDYLNGRFGAIPVIRSEKIW</sequence>
<reference evidence="2" key="2">
    <citation type="submission" date="2021-04" db="EMBL/GenBank/DDBJ databases">
        <authorList>
            <person name="Gilroy R."/>
        </authorList>
    </citation>
    <scope>NUCLEOTIDE SEQUENCE</scope>
    <source>
        <strain evidence="2">A6-441</strain>
    </source>
</reference>
<dbReference type="Pfam" id="PF13304">
    <property type="entry name" value="AAA_21"/>
    <property type="match status" value="1"/>
</dbReference>
<keyword evidence="2" id="KW-0067">ATP-binding</keyword>
<evidence type="ECO:0000259" key="1">
    <source>
        <dbReference type="Pfam" id="PF13304"/>
    </source>
</evidence>
<dbReference type="AlphaFoldDB" id="A0A9E2NX42"/>
<dbReference type="GO" id="GO:0005524">
    <property type="term" value="F:ATP binding"/>
    <property type="evidence" value="ECO:0007669"/>
    <property type="project" value="UniProtKB-KW"/>
</dbReference>